<gene>
    <name evidence="2" type="ORF">NITHO_1750006</name>
</gene>
<evidence type="ECO:0000313" key="3">
    <source>
        <dbReference type="Proteomes" id="UP000004221"/>
    </source>
</evidence>
<dbReference type="AlphaFoldDB" id="I4EE79"/>
<reference evidence="2 3" key="1">
    <citation type="journal article" date="2012" name="ISME J.">
        <title>Nitrification expanded: discovery, physiology and genomics of a nitrite-oxidizing bacterium from the phylum Chloroflexi.</title>
        <authorList>
            <person name="Sorokin D.Y."/>
            <person name="Lucker S."/>
            <person name="Vejmelkova D."/>
            <person name="Kostrikina N.A."/>
            <person name="Kleerebezem R."/>
            <person name="Rijpstra W.I."/>
            <person name="Damste J.S."/>
            <person name="Le Paslier D."/>
            <person name="Muyzer G."/>
            <person name="Wagner M."/>
            <person name="van Loosdrecht M.C."/>
            <person name="Daims H."/>
        </authorList>
    </citation>
    <scope>NUCLEOTIDE SEQUENCE [LARGE SCALE GENOMIC DNA]</scope>
    <source>
        <strain evidence="3">none</strain>
    </source>
</reference>
<feature type="transmembrane region" description="Helical" evidence="1">
    <location>
        <begin position="268"/>
        <end position="289"/>
    </location>
</feature>
<keyword evidence="3" id="KW-1185">Reference proteome</keyword>
<evidence type="ECO:0000313" key="2">
    <source>
        <dbReference type="EMBL" id="CCF82991.1"/>
    </source>
</evidence>
<feature type="transmembrane region" description="Helical" evidence="1">
    <location>
        <begin position="301"/>
        <end position="319"/>
    </location>
</feature>
<keyword evidence="1" id="KW-0472">Membrane</keyword>
<feature type="transmembrane region" description="Helical" evidence="1">
    <location>
        <begin position="225"/>
        <end position="248"/>
    </location>
</feature>
<keyword evidence="1" id="KW-0812">Transmembrane</keyword>
<name>I4EE79_9BACT</name>
<dbReference type="Proteomes" id="UP000004221">
    <property type="component" value="Unassembled WGS sequence"/>
</dbReference>
<sequence>MITAHRPVKLQFIRNIEATSYLESVLWSAVTTVLVIRAFLASTGYPQLGGRGLHIAHMLWGGLLMFAALVLTLAVLGHDSKRVAAIIGGIGFGTFIDELGKFITSDNDYFFQPTIALIYVIFILMFLAFREIEHRRAVSPREALANAAEVLVDGLAGGVSPSRVTQAIYLLEQSGANTGTAEALRQALLSVQRAEESSPSLVTRIRAFVARGYRWLVHTAWFQRVVVALFVINALGLVLIALVVALVAGFGIGTVRLTGLLPVNELSVATTGEMIASLVSSLATFIGVTRLRISRQAAYRWFKRSILLSIFFVQVFLFYQNQLGALLGLGSDLLLLGGLNVMLSQEAALQVTRHAAIASRH</sequence>
<evidence type="ECO:0000256" key="1">
    <source>
        <dbReference type="SAM" id="Phobius"/>
    </source>
</evidence>
<feature type="transmembrane region" description="Helical" evidence="1">
    <location>
        <begin position="325"/>
        <end position="343"/>
    </location>
</feature>
<organism evidence="2 3">
    <name type="scientific">Nitrolancea hollandica Lb</name>
    <dbReference type="NCBI Taxonomy" id="1129897"/>
    <lineage>
        <taxon>Bacteria</taxon>
        <taxon>Pseudomonadati</taxon>
        <taxon>Thermomicrobiota</taxon>
        <taxon>Thermomicrobia</taxon>
        <taxon>Sphaerobacterales</taxon>
        <taxon>Sphaerobacterineae</taxon>
        <taxon>Sphaerobacteraceae</taxon>
        <taxon>Nitrolancea</taxon>
    </lineage>
</organism>
<feature type="transmembrane region" description="Helical" evidence="1">
    <location>
        <begin position="52"/>
        <end position="76"/>
    </location>
</feature>
<proteinExistence type="predicted"/>
<accession>I4EE79</accession>
<keyword evidence="1" id="KW-1133">Transmembrane helix</keyword>
<feature type="transmembrane region" description="Helical" evidence="1">
    <location>
        <begin position="109"/>
        <end position="129"/>
    </location>
</feature>
<dbReference type="EMBL" id="CAGS01000085">
    <property type="protein sequence ID" value="CCF82991.1"/>
    <property type="molecule type" value="Genomic_DNA"/>
</dbReference>
<feature type="transmembrane region" description="Helical" evidence="1">
    <location>
        <begin position="21"/>
        <end position="40"/>
    </location>
</feature>
<comment type="caution">
    <text evidence="2">The sequence shown here is derived from an EMBL/GenBank/DDBJ whole genome shotgun (WGS) entry which is preliminary data.</text>
</comment>
<feature type="transmembrane region" description="Helical" evidence="1">
    <location>
        <begin position="83"/>
        <end position="103"/>
    </location>
</feature>
<protein>
    <submittedName>
        <fullName evidence="2">Uncharacterized protein</fullName>
    </submittedName>
</protein>